<sequence length="94" mass="10600">MQLVEPTDFEILAFLDEQGRNNAINIAAGLDRDRSYVNTRLRALAEKELVQRVGPAENSGLYELTSTGEVARTLRDRYDDPDADFEELLERGQG</sequence>
<name>A0A8T4H0Q1_9EURY</name>
<dbReference type="Gene3D" id="1.10.10.10">
    <property type="entry name" value="Winged helix-like DNA-binding domain superfamily/Winged helix DNA-binding domain"/>
    <property type="match status" value="1"/>
</dbReference>
<gene>
    <name evidence="2" type="ORF">J2753_002654</name>
</gene>
<organism evidence="2 3">
    <name type="scientific">Halolamina salifodinae</name>
    <dbReference type="NCBI Taxonomy" id="1202767"/>
    <lineage>
        <taxon>Archaea</taxon>
        <taxon>Methanobacteriati</taxon>
        <taxon>Methanobacteriota</taxon>
        <taxon>Stenosarchaea group</taxon>
        <taxon>Halobacteria</taxon>
        <taxon>Halobacteriales</taxon>
        <taxon>Haloferacaceae</taxon>
    </lineage>
</organism>
<dbReference type="GO" id="GO:0003700">
    <property type="term" value="F:DNA-binding transcription factor activity"/>
    <property type="evidence" value="ECO:0007669"/>
    <property type="project" value="InterPro"/>
</dbReference>
<dbReference type="InterPro" id="IPR036388">
    <property type="entry name" value="WH-like_DNA-bd_sf"/>
</dbReference>
<dbReference type="Proteomes" id="UP000823736">
    <property type="component" value="Unassembled WGS sequence"/>
</dbReference>
<accession>A0A8T4H0Q1</accession>
<reference evidence="2" key="1">
    <citation type="submission" date="2021-03" db="EMBL/GenBank/DDBJ databases">
        <title>Genomic Encyclopedia of Type Strains, Phase IV (KMG-IV): sequencing the most valuable type-strain genomes for metagenomic binning, comparative biology and taxonomic classification.</title>
        <authorList>
            <person name="Goeker M."/>
        </authorList>
    </citation>
    <scope>NUCLEOTIDE SEQUENCE</scope>
    <source>
        <strain evidence="2">DSM 26232</strain>
    </source>
</reference>
<protein>
    <submittedName>
        <fullName evidence="2">Putative transcriptional regulator</fullName>
    </submittedName>
</protein>
<dbReference type="AlphaFoldDB" id="A0A8T4H0Q1"/>
<evidence type="ECO:0000313" key="3">
    <source>
        <dbReference type="Proteomes" id="UP000823736"/>
    </source>
</evidence>
<proteinExistence type="predicted"/>
<dbReference type="Pfam" id="PF01047">
    <property type="entry name" value="MarR"/>
    <property type="match status" value="1"/>
</dbReference>
<dbReference type="InterPro" id="IPR000835">
    <property type="entry name" value="HTH_MarR-typ"/>
</dbReference>
<dbReference type="InterPro" id="IPR036390">
    <property type="entry name" value="WH_DNA-bd_sf"/>
</dbReference>
<dbReference type="SUPFAM" id="SSF46785">
    <property type="entry name" value="Winged helix' DNA-binding domain"/>
    <property type="match status" value="1"/>
</dbReference>
<dbReference type="RefSeq" id="WP_209492486.1">
    <property type="nucleotide sequence ID" value="NZ_JAGGLC010000006.1"/>
</dbReference>
<dbReference type="OrthoDB" id="338176at2157"/>
<evidence type="ECO:0000313" key="2">
    <source>
        <dbReference type="EMBL" id="MBP1988142.1"/>
    </source>
</evidence>
<evidence type="ECO:0000259" key="1">
    <source>
        <dbReference type="Pfam" id="PF01047"/>
    </source>
</evidence>
<feature type="domain" description="HTH marR-type" evidence="1">
    <location>
        <begin position="5"/>
        <end position="53"/>
    </location>
</feature>
<keyword evidence="3" id="KW-1185">Reference proteome</keyword>
<comment type="caution">
    <text evidence="2">The sequence shown here is derived from an EMBL/GenBank/DDBJ whole genome shotgun (WGS) entry which is preliminary data.</text>
</comment>
<dbReference type="EMBL" id="JAGGLC010000006">
    <property type="protein sequence ID" value="MBP1988142.1"/>
    <property type="molecule type" value="Genomic_DNA"/>
</dbReference>